<keyword evidence="13" id="KW-1185">Reference proteome</keyword>
<keyword evidence="5 12" id="KW-0418">Kinase</keyword>
<dbReference type="EC" id="2.7.11.1" evidence="1"/>
<dbReference type="GO" id="GO:0005773">
    <property type="term" value="C:vacuole"/>
    <property type="evidence" value="ECO:0007669"/>
    <property type="project" value="GOC"/>
</dbReference>
<gene>
    <name evidence="12" type="primary">ENV7</name>
    <name evidence="12" type="ORF">MCUN1_001244</name>
</gene>
<evidence type="ECO:0000256" key="8">
    <source>
        <dbReference type="ARBA" id="ARBA00048679"/>
    </source>
</evidence>
<evidence type="ECO:0000256" key="4">
    <source>
        <dbReference type="ARBA" id="ARBA00022741"/>
    </source>
</evidence>
<dbReference type="PANTHER" id="PTHR45998:SF2">
    <property type="entry name" value="SERINE_THREONINE-PROTEIN KINASE 16"/>
    <property type="match status" value="1"/>
</dbReference>
<comment type="similarity">
    <text evidence="10">Belongs to the protein kinase superfamily.</text>
</comment>
<dbReference type="InterPro" id="IPR017441">
    <property type="entry name" value="Protein_kinase_ATP_BS"/>
</dbReference>
<dbReference type="InterPro" id="IPR000719">
    <property type="entry name" value="Prot_kinase_dom"/>
</dbReference>
<dbReference type="AlphaFoldDB" id="A0AAF0EXF0"/>
<dbReference type="InterPro" id="IPR052239">
    <property type="entry name" value="Ser/Thr-specific_kinases"/>
</dbReference>
<protein>
    <recommendedName>
        <fullName evidence="1">non-specific serine/threonine protein kinase</fullName>
        <ecNumber evidence="1">2.7.11.1</ecNumber>
    </recommendedName>
</protein>
<dbReference type="GO" id="GO:0032889">
    <property type="term" value="P:regulation of vacuole fusion, non-autophagic"/>
    <property type="evidence" value="ECO:0007669"/>
    <property type="project" value="TreeGrafter"/>
</dbReference>
<dbReference type="InterPro" id="IPR008271">
    <property type="entry name" value="Ser/Thr_kinase_AS"/>
</dbReference>
<dbReference type="PROSITE" id="PS00107">
    <property type="entry name" value="PROTEIN_KINASE_ATP"/>
    <property type="match status" value="1"/>
</dbReference>
<dbReference type="Gene3D" id="1.10.510.10">
    <property type="entry name" value="Transferase(Phosphotransferase) domain 1"/>
    <property type="match status" value="2"/>
</dbReference>
<dbReference type="SUPFAM" id="SSF56112">
    <property type="entry name" value="Protein kinase-like (PK-like)"/>
    <property type="match status" value="1"/>
</dbReference>
<keyword evidence="2 10" id="KW-0723">Serine/threonine-protein kinase</keyword>
<dbReference type="SMART" id="SM00220">
    <property type="entry name" value="S_TKc"/>
    <property type="match status" value="1"/>
</dbReference>
<comment type="catalytic activity">
    <reaction evidence="7">
        <text>L-threonyl-[protein] + ATP = O-phospho-L-threonyl-[protein] + ADP + H(+)</text>
        <dbReference type="Rhea" id="RHEA:46608"/>
        <dbReference type="Rhea" id="RHEA-COMP:11060"/>
        <dbReference type="Rhea" id="RHEA-COMP:11605"/>
        <dbReference type="ChEBI" id="CHEBI:15378"/>
        <dbReference type="ChEBI" id="CHEBI:30013"/>
        <dbReference type="ChEBI" id="CHEBI:30616"/>
        <dbReference type="ChEBI" id="CHEBI:61977"/>
        <dbReference type="ChEBI" id="CHEBI:456216"/>
        <dbReference type="EC" id="2.7.11.1"/>
    </reaction>
</comment>
<name>A0AAF0EXF0_9BASI</name>
<comment type="catalytic activity">
    <reaction evidence="8">
        <text>L-seryl-[protein] + ATP = O-phospho-L-seryl-[protein] + ADP + H(+)</text>
        <dbReference type="Rhea" id="RHEA:17989"/>
        <dbReference type="Rhea" id="RHEA-COMP:9863"/>
        <dbReference type="Rhea" id="RHEA-COMP:11604"/>
        <dbReference type="ChEBI" id="CHEBI:15378"/>
        <dbReference type="ChEBI" id="CHEBI:29999"/>
        <dbReference type="ChEBI" id="CHEBI:30616"/>
        <dbReference type="ChEBI" id="CHEBI:83421"/>
        <dbReference type="ChEBI" id="CHEBI:456216"/>
        <dbReference type="EC" id="2.7.11.1"/>
    </reaction>
</comment>
<proteinExistence type="inferred from homology"/>
<sequence>MDSSVTQFASLVLAHVQDALWALASRLCGSGSAPLVLNGRTYEIQRVLGEGGFSIVFLVRDTASGQLFALKKIRCVHGAESLRGALTEIDTTRRFKGKHVVRIVDVCVTQDLAGGGPRLGNIPAHDEESGSAKLVYILMPYYARGSVQDVINSHALHGTRYDEREMLQTFLDVCAAVRRMHEYHVGKPDAGAETAAAAYDTEIAVATAAPLIDEPSMHAKPYGGPSSDSLATSAARPYAHRDLKPANIMLDDDGSAVLVDFGSAIPARVHIRSRREAVSHQDMAAEHSSMPYRAPELFDIKTDTTLDEQTDIWSLGCVLYAMAFLHSPFETHDTTEQGGSVALAVTNGAYRMPEGYSEATRNLIAACLVDAASRPRIAQVEAAAAAALDAL</sequence>
<accession>A0AAF0EXF0</accession>
<evidence type="ECO:0000256" key="6">
    <source>
        <dbReference type="ARBA" id="ARBA00022840"/>
    </source>
</evidence>
<dbReference type="PROSITE" id="PS00108">
    <property type="entry name" value="PROTEIN_KINASE_ST"/>
    <property type="match status" value="1"/>
</dbReference>
<evidence type="ECO:0000313" key="12">
    <source>
        <dbReference type="EMBL" id="WFD34403.1"/>
    </source>
</evidence>
<dbReference type="Proteomes" id="UP001219933">
    <property type="component" value="Chromosome 2"/>
</dbReference>
<evidence type="ECO:0000256" key="9">
    <source>
        <dbReference type="PROSITE-ProRule" id="PRU10141"/>
    </source>
</evidence>
<dbReference type="GO" id="GO:0006624">
    <property type="term" value="P:vacuolar protein processing"/>
    <property type="evidence" value="ECO:0007669"/>
    <property type="project" value="TreeGrafter"/>
</dbReference>
<dbReference type="PANTHER" id="PTHR45998">
    <property type="entry name" value="SERINE/THREONINE-PROTEIN KINASE 16"/>
    <property type="match status" value="1"/>
</dbReference>
<keyword evidence="4 9" id="KW-0547">Nucleotide-binding</keyword>
<keyword evidence="3 12" id="KW-0808">Transferase</keyword>
<dbReference type="Pfam" id="PF00069">
    <property type="entry name" value="Pkinase"/>
    <property type="match status" value="2"/>
</dbReference>
<organism evidence="12 13">
    <name type="scientific">Malassezia cuniculi</name>
    <dbReference type="NCBI Taxonomy" id="948313"/>
    <lineage>
        <taxon>Eukaryota</taxon>
        <taxon>Fungi</taxon>
        <taxon>Dikarya</taxon>
        <taxon>Basidiomycota</taxon>
        <taxon>Ustilaginomycotina</taxon>
        <taxon>Malasseziomycetes</taxon>
        <taxon>Malasseziales</taxon>
        <taxon>Malasseziaceae</taxon>
        <taxon>Malassezia</taxon>
    </lineage>
</organism>
<evidence type="ECO:0000256" key="5">
    <source>
        <dbReference type="ARBA" id="ARBA00022777"/>
    </source>
</evidence>
<dbReference type="EMBL" id="CP119878">
    <property type="protein sequence ID" value="WFD34403.1"/>
    <property type="molecule type" value="Genomic_DNA"/>
</dbReference>
<dbReference type="PROSITE" id="PS50011">
    <property type="entry name" value="PROTEIN_KINASE_DOM"/>
    <property type="match status" value="1"/>
</dbReference>
<evidence type="ECO:0000256" key="2">
    <source>
        <dbReference type="ARBA" id="ARBA00022527"/>
    </source>
</evidence>
<dbReference type="InterPro" id="IPR011009">
    <property type="entry name" value="Kinase-like_dom_sf"/>
</dbReference>
<feature type="binding site" evidence="9">
    <location>
        <position position="71"/>
    </location>
    <ligand>
        <name>ATP</name>
        <dbReference type="ChEBI" id="CHEBI:30616"/>
    </ligand>
</feature>
<reference evidence="12" key="1">
    <citation type="submission" date="2023-03" db="EMBL/GenBank/DDBJ databases">
        <title>Mating type loci evolution in Malassezia.</title>
        <authorList>
            <person name="Coelho M.A."/>
        </authorList>
    </citation>
    <scope>NUCLEOTIDE SEQUENCE</scope>
    <source>
        <strain evidence="12">CBS 11721</strain>
    </source>
</reference>
<dbReference type="GO" id="GO:0004674">
    <property type="term" value="F:protein serine/threonine kinase activity"/>
    <property type="evidence" value="ECO:0007669"/>
    <property type="project" value="UniProtKB-KW"/>
</dbReference>
<dbReference type="GO" id="GO:0005794">
    <property type="term" value="C:Golgi apparatus"/>
    <property type="evidence" value="ECO:0007669"/>
    <property type="project" value="TreeGrafter"/>
</dbReference>
<keyword evidence="6 9" id="KW-0067">ATP-binding</keyword>
<evidence type="ECO:0000256" key="10">
    <source>
        <dbReference type="RuleBase" id="RU000304"/>
    </source>
</evidence>
<evidence type="ECO:0000313" key="13">
    <source>
        <dbReference type="Proteomes" id="UP001219933"/>
    </source>
</evidence>
<feature type="domain" description="Protein kinase" evidence="11">
    <location>
        <begin position="42"/>
        <end position="388"/>
    </location>
</feature>
<evidence type="ECO:0000256" key="3">
    <source>
        <dbReference type="ARBA" id="ARBA00022679"/>
    </source>
</evidence>
<evidence type="ECO:0000259" key="11">
    <source>
        <dbReference type="PROSITE" id="PS50011"/>
    </source>
</evidence>
<dbReference type="GO" id="GO:0005524">
    <property type="term" value="F:ATP binding"/>
    <property type="evidence" value="ECO:0007669"/>
    <property type="project" value="UniProtKB-UniRule"/>
</dbReference>
<evidence type="ECO:0000256" key="1">
    <source>
        <dbReference type="ARBA" id="ARBA00012513"/>
    </source>
</evidence>
<evidence type="ECO:0000256" key="7">
    <source>
        <dbReference type="ARBA" id="ARBA00047899"/>
    </source>
</evidence>